<dbReference type="EMBL" id="JACHOO010000004">
    <property type="protein sequence ID" value="MBB5753175.1"/>
    <property type="molecule type" value="Genomic_DNA"/>
</dbReference>
<name>A0A7W9FM27_9HYPH</name>
<accession>A0A7W9FM27</accession>
<evidence type="ECO:0000313" key="2">
    <source>
        <dbReference type="Proteomes" id="UP000523821"/>
    </source>
</evidence>
<organism evidence="1 2">
    <name type="scientific">Prosthecomicrobium pneumaticum</name>
    <dbReference type="NCBI Taxonomy" id="81895"/>
    <lineage>
        <taxon>Bacteria</taxon>
        <taxon>Pseudomonadati</taxon>
        <taxon>Pseudomonadota</taxon>
        <taxon>Alphaproteobacteria</taxon>
        <taxon>Hyphomicrobiales</taxon>
        <taxon>Kaistiaceae</taxon>
        <taxon>Prosthecomicrobium</taxon>
    </lineage>
</organism>
<evidence type="ECO:0000313" key="1">
    <source>
        <dbReference type="EMBL" id="MBB5753175.1"/>
    </source>
</evidence>
<dbReference type="Gene3D" id="1.25.40.10">
    <property type="entry name" value="Tetratricopeptide repeat domain"/>
    <property type="match status" value="1"/>
</dbReference>
<gene>
    <name evidence="1" type="ORF">GGQ63_002241</name>
</gene>
<comment type="caution">
    <text evidence="1">The sequence shown here is derived from an EMBL/GenBank/DDBJ whole genome shotgun (WGS) entry which is preliminary data.</text>
</comment>
<dbReference type="Pfam" id="PF06041">
    <property type="entry name" value="DUF924"/>
    <property type="match status" value="1"/>
</dbReference>
<dbReference type="SUPFAM" id="SSF48452">
    <property type="entry name" value="TPR-like"/>
    <property type="match status" value="1"/>
</dbReference>
<dbReference type="AlphaFoldDB" id="A0A7W9FM27"/>
<proteinExistence type="predicted"/>
<reference evidence="1 2" key="1">
    <citation type="submission" date="2020-08" db="EMBL/GenBank/DDBJ databases">
        <title>Genomic Encyclopedia of Type Strains, Phase IV (KMG-IV): sequencing the most valuable type-strain genomes for metagenomic binning, comparative biology and taxonomic classification.</title>
        <authorList>
            <person name="Goeker M."/>
        </authorList>
    </citation>
    <scope>NUCLEOTIDE SEQUENCE [LARGE SCALE GENOMIC DNA]</scope>
    <source>
        <strain evidence="1 2">DSM 16268</strain>
    </source>
</reference>
<dbReference type="InterPro" id="IPR010323">
    <property type="entry name" value="DUF924"/>
</dbReference>
<dbReference type="Gene3D" id="1.20.58.320">
    <property type="entry name" value="TPR-like"/>
    <property type="match status" value="1"/>
</dbReference>
<dbReference type="InterPro" id="IPR011990">
    <property type="entry name" value="TPR-like_helical_dom_sf"/>
</dbReference>
<dbReference type="Proteomes" id="UP000523821">
    <property type="component" value="Unassembled WGS sequence"/>
</dbReference>
<keyword evidence="2" id="KW-1185">Reference proteome</keyword>
<protein>
    <submittedName>
        <fullName evidence="1">Uncharacterized protein (DUF924 family)</fullName>
    </submittedName>
</protein>
<sequence>MDRTILAEAHDWWCGQLADITDFPIEKSRRWFDRSEETDGYIRATFGPYLDAVAAHDWALSELTREEAVGLVLFLDQFPRNIFRKNAQAFAYDGVALDHARAVIEGGLSDFCLVERVFLFLPFEHSEEMSDQDRSIALFASLLLQAPDDQKEIYREFFKYAYLHWDLIRRFGRFPHRNADLGRETTPQEAEFLAKNGRGY</sequence>
<dbReference type="RefSeq" id="WP_183855736.1">
    <property type="nucleotide sequence ID" value="NZ_JACHOO010000004.1"/>
</dbReference>